<dbReference type="Gene3D" id="6.10.250.690">
    <property type="match status" value="1"/>
</dbReference>
<evidence type="ECO:0000256" key="6">
    <source>
        <dbReference type="PROSITE-ProRule" id="PRU00169"/>
    </source>
</evidence>
<evidence type="ECO:0000256" key="7">
    <source>
        <dbReference type="PROSITE-ProRule" id="PRU01091"/>
    </source>
</evidence>
<dbReference type="PANTHER" id="PTHR48111:SF22">
    <property type="entry name" value="REGULATOR OF RPOS"/>
    <property type="match status" value="1"/>
</dbReference>
<reference evidence="10 11" key="1">
    <citation type="submission" date="2016-10" db="EMBL/GenBank/DDBJ databases">
        <authorList>
            <person name="Varghese N."/>
            <person name="Submissions S."/>
        </authorList>
    </citation>
    <scope>NUCLEOTIDE SEQUENCE [LARGE SCALE GENOMIC DNA]</scope>
    <source>
        <strain evidence="10 11">TC-13</strain>
    </source>
</reference>
<dbReference type="Gene3D" id="3.40.50.2300">
    <property type="match status" value="1"/>
</dbReference>
<gene>
    <name evidence="10" type="ORF">SAMN02787113_01561</name>
</gene>
<evidence type="ECO:0000256" key="1">
    <source>
        <dbReference type="ARBA" id="ARBA00022553"/>
    </source>
</evidence>
<feature type="DNA-binding region" description="OmpR/PhoB-type" evidence="7">
    <location>
        <begin position="124"/>
        <end position="223"/>
    </location>
</feature>
<sequence length="230" mass="26172">MKLLLVEDEAVLSKILSKGLKKSGYAVDTAFDGEEALELFEINEYDLIILDLNLPKMDGIEVLEQIRVQSEDVKILILSARSAIHDKIAGLDRGANDYLIKPFDFQELDARIRNLLRRTFSQKSTIMSLEKITLDSSRKIVLVNGEIIPVTKKEYAILEYLMLQQNKVVSSEELIEHVWDSEADLFSNSLKFHIHSLRKKIADVLGEKEVIQTVRGQGYMITESDKGAYE</sequence>
<dbReference type="GO" id="GO:0006355">
    <property type="term" value="P:regulation of DNA-templated transcription"/>
    <property type="evidence" value="ECO:0007669"/>
    <property type="project" value="InterPro"/>
</dbReference>
<dbReference type="InterPro" id="IPR001789">
    <property type="entry name" value="Sig_transdc_resp-reg_receiver"/>
</dbReference>
<dbReference type="InterPro" id="IPR036388">
    <property type="entry name" value="WH-like_DNA-bd_sf"/>
</dbReference>
<dbReference type="InterPro" id="IPR039420">
    <property type="entry name" value="WalR-like"/>
</dbReference>
<accession>A0A1H9FC00</accession>
<evidence type="ECO:0000259" key="9">
    <source>
        <dbReference type="PROSITE" id="PS51755"/>
    </source>
</evidence>
<keyword evidence="2" id="KW-0902">Two-component regulatory system</keyword>
<dbReference type="Gene3D" id="1.10.10.10">
    <property type="entry name" value="Winged helix-like DNA-binding domain superfamily/Winged helix DNA-binding domain"/>
    <property type="match status" value="1"/>
</dbReference>
<dbReference type="PANTHER" id="PTHR48111">
    <property type="entry name" value="REGULATOR OF RPOS"/>
    <property type="match status" value="1"/>
</dbReference>
<dbReference type="SUPFAM" id="SSF52172">
    <property type="entry name" value="CheY-like"/>
    <property type="match status" value="1"/>
</dbReference>
<dbReference type="InterPro" id="IPR001867">
    <property type="entry name" value="OmpR/PhoB-type_DNA-bd"/>
</dbReference>
<dbReference type="GO" id="GO:0000156">
    <property type="term" value="F:phosphorelay response regulator activity"/>
    <property type="evidence" value="ECO:0007669"/>
    <property type="project" value="TreeGrafter"/>
</dbReference>
<evidence type="ECO:0000313" key="11">
    <source>
        <dbReference type="Proteomes" id="UP000199410"/>
    </source>
</evidence>
<proteinExistence type="predicted"/>
<dbReference type="FunFam" id="3.40.50.2300:FF:000001">
    <property type="entry name" value="DNA-binding response regulator PhoB"/>
    <property type="match status" value="1"/>
</dbReference>
<dbReference type="GO" id="GO:0000976">
    <property type="term" value="F:transcription cis-regulatory region binding"/>
    <property type="evidence" value="ECO:0007669"/>
    <property type="project" value="TreeGrafter"/>
</dbReference>
<keyword evidence="5" id="KW-0804">Transcription</keyword>
<evidence type="ECO:0000256" key="2">
    <source>
        <dbReference type="ARBA" id="ARBA00023012"/>
    </source>
</evidence>
<dbReference type="Pfam" id="PF00072">
    <property type="entry name" value="Response_reg"/>
    <property type="match status" value="1"/>
</dbReference>
<dbReference type="InterPro" id="IPR011006">
    <property type="entry name" value="CheY-like_superfamily"/>
</dbReference>
<protein>
    <submittedName>
        <fullName evidence="10">DNA-binding response regulator, OmpR family, contains REC and winged-helix (WHTH) domain</fullName>
    </submittedName>
</protein>
<feature type="modified residue" description="4-aspartylphosphate" evidence="6">
    <location>
        <position position="51"/>
    </location>
</feature>
<name>A0A1H9FC00_9BACI</name>
<dbReference type="GO" id="GO:0005829">
    <property type="term" value="C:cytosol"/>
    <property type="evidence" value="ECO:0007669"/>
    <property type="project" value="TreeGrafter"/>
</dbReference>
<dbReference type="Pfam" id="PF00486">
    <property type="entry name" value="Trans_reg_C"/>
    <property type="match status" value="1"/>
</dbReference>
<dbReference type="AlphaFoldDB" id="A0A1H9FC00"/>
<evidence type="ECO:0000259" key="8">
    <source>
        <dbReference type="PROSITE" id="PS50110"/>
    </source>
</evidence>
<dbReference type="GO" id="GO:0032993">
    <property type="term" value="C:protein-DNA complex"/>
    <property type="evidence" value="ECO:0007669"/>
    <property type="project" value="TreeGrafter"/>
</dbReference>
<evidence type="ECO:0000256" key="4">
    <source>
        <dbReference type="ARBA" id="ARBA00023125"/>
    </source>
</evidence>
<feature type="domain" description="OmpR/PhoB-type" evidence="9">
    <location>
        <begin position="124"/>
        <end position="223"/>
    </location>
</feature>
<keyword evidence="4 7" id="KW-0238">DNA-binding</keyword>
<feature type="domain" description="Response regulatory" evidence="8">
    <location>
        <begin position="2"/>
        <end position="116"/>
    </location>
</feature>
<dbReference type="CDD" id="cd00383">
    <property type="entry name" value="trans_reg_C"/>
    <property type="match status" value="1"/>
</dbReference>
<dbReference type="EMBL" id="FOEL01000004">
    <property type="protein sequence ID" value="SEQ35462.1"/>
    <property type="molecule type" value="Genomic_DNA"/>
</dbReference>
<keyword evidence="3" id="KW-0805">Transcription regulation</keyword>
<evidence type="ECO:0000256" key="5">
    <source>
        <dbReference type="ARBA" id="ARBA00023163"/>
    </source>
</evidence>
<dbReference type="SMART" id="SM00448">
    <property type="entry name" value="REC"/>
    <property type="match status" value="1"/>
</dbReference>
<keyword evidence="1 6" id="KW-0597">Phosphoprotein</keyword>
<dbReference type="PROSITE" id="PS51755">
    <property type="entry name" value="OMPR_PHOB"/>
    <property type="match status" value="1"/>
</dbReference>
<evidence type="ECO:0000256" key="3">
    <source>
        <dbReference type="ARBA" id="ARBA00023015"/>
    </source>
</evidence>
<organism evidence="10 11">
    <name type="scientific">Lysinibacillus fusiformis</name>
    <dbReference type="NCBI Taxonomy" id="28031"/>
    <lineage>
        <taxon>Bacteria</taxon>
        <taxon>Bacillati</taxon>
        <taxon>Bacillota</taxon>
        <taxon>Bacilli</taxon>
        <taxon>Bacillales</taxon>
        <taxon>Bacillaceae</taxon>
        <taxon>Lysinibacillus</taxon>
    </lineage>
</organism>
<dbReference type="PROSITE" id="PS50110">
    <property type="entry name" value="RESPONSE_REGULATORY"/>
    <property type="match status" value="1"/>
</dbReference>
<dbReference type="SMART" id="SM00862">
    <property type="entry name" value="Trans_reg_C"/>
    <property type="match status" value="1"/>
</dbReference>
<dbReference type="Proteomes" id="UP000199410">
    <property type="component" value="Unassembled WGS sequence"/>
</dbReference>
<evidence type="ECO:0000313" key="10">
    <source>
        <dbReference type="EMBL" id="SEQ35462.1"/>
    </source>
</evidence>
<dbReference type="RefSeq" id="WP_008175460.1">
    <property type="nucleotide sequence ID" value="NZ_BJOM01000013.1"/>
</dbReference>
<comment type="caution">
    <text evidence="10">The sequence shown here is derived from an EMBL/GenBank/DDBJ whole genome shotgun (WGS) entry which is preliminary data.</text>
</comment>